<name>A0AA85KHN3_TRIRE</name>
<evidence type="ECO:0000313" key="1">
    <source>
        <dbReference type="Proteomes" id="UP000050795"/>
    </source>
</evidence>
<dbReference type="WBParaSite" id="TREG1_98120.1">
    <property type="protein sequence ID" value="TREG1_98120.1"/>
    <property type="gene ID" value="TREG1_98120"/>
</dbReference>
<accession>A0AA85KHN3</accession>
<organism evidence="1 2">
    <name type="scientific">Trichobilharzia regenti</name>
    <name type="common">Nasal bird schistosome</name>
    <dbReference type="NCBI Taxonomy" id="157069"/>
    <lineage>
        <taxon>Eukaryota</taxon>
        <taxon>Metazoa</taxon>
        <taxon>Spiralia</taxon>
        <taxon>Lophotrochozoa</taxon>
        <taxon>Platyhelminthes</taxon>
        <taxon>Trematoda</taxon>
        <taxon>Digenea</taxon>
        <taxon>Strigeidida</taxon>
        <taxon>Schistosomatoidea</taxon>
        <taxon>Schistosomatidae</taxon>
        <taxon>Trichobilharzia</taxon>
    </lineage>
</organism>
<proteinExistence type="predicted"/>
<evidence type="ECO:0000313" key="2">
    <source>
        <dbReference type="WBParaSite" id="TREG1_98120.1"/>
    </source>
</evidence>
<protein>
    <submittedName>
        <fullName evidence="2">Uncharacterized protein</fullName>
    </submittedName>
</protein>
<reference evidence="1" key="1">
    <citation type="submission" date="2022-06" db="EMBL/GenBank/DDBJ databases">
        <authorList>
            <person name="Berger JAMES D."/>
            <person name="Berger JAMES D."/>
        </authorList>
    </citation>
    <scope>NUCLEOTIDE SEQUENCE [LARGE SCALE GENOMIC DNA]</scope>
</reference>
<sequence length="85" mass="10092">TRIKPHFLIKVQNRKGKIRFHQPETSLEIFCTPQYEQQTKFGFSTQMSSQFFYTGQKLALRVSHEKDFQQVSADFHQHSPSLARY</sequence>
<keyword evidence="1" id="KW-1185">Reference proteome</keyword>
<dbReference type="AlphaFoldDB" id="A0AA85KHN3"/>
<dbReference type="Proteomes" id="UP000050795">
    <property type="component" value="Unassembled WGS sequence"/>
</dbReference>
<reference evidence="2" key="2">
    <citation type="submission" date="2023-11" db="UniProtKB">
        <authorList>
            <consortium name="WormBaseParasite"/>
        </authorList>
    </citation>
    <scope>IDENTIFICATION</scope>
</reference>